<keyword evidence="3" id="KW-0067">ATP-binding</keyword>
<gene>
    <name evidence="3" type="primary">macB_84</name>
    <name evidence="3" type="ORF">SDC9_140418</name>
</gene>
<keyword evidence="1" id="KW-0812">Transmembrane</keyword>
<dbReference type="GO" id="GO:0005886">
    <property type="term" value="C:plasma membrane"/>
    <property type="evidence" value="ECO:0007669"/>
    <property type="project" value="TreeGrafter"/>
</dbReference>
<protein>
    <submittedName>
        <fullName evidence="3">Macrolide export ATP-binding/permease protein MacB</fullName>
        <ecNumber evidence="3">3.6.3.-</ecNumber>
    </submittedName>
</protein>
<keyword evidence="3" id="KW-0378">Hydrolase</keyword>
<keyword evidence="3" id="KW-0547">Nucleotide-binding</keyword>
<feature type="domain" description="MacB-like periplasmic core" evidence="2">
    <location>
        <begin position="22"/>
        <end position="183"/>
    </location>
</feature>
<name>A0A645DY73_9ZZZZ</name>
<evidence type="ECO:0000313" key="3">
    <source>
        <dbReference type="EMBL" id="MPM93282.1"/>
    </source>
</evidence>
<reference evidence="3" key="1">
    <citation type="submission" date="2019-08" db="EMBL/GenBank/DDBJ databases">
        <authorList>
            <person name="Kucharzyk K."/>
            <person name="Murdoch R.W."/>
            <person name="Higgins S."/>
            <person name="Loffler F."/>
        </authorList>
    </citation>
    <scope>NUCLEOTIDE SEQUENCE</scope>
</reference>
<evidence type="ECO:0000256" key="1">
    <source>
        <dbReference type="SAM" id="Phobius"/>
    </source>
</evidence>
<sequence length="186" mass="19787">MTMFLNSLRLAIRSTLANKMRSFLTMLGIIIGVMSVIILVSIAQSTTSSITSAIASMGSDLLTISVTDEDVNLDVDDFMGLKQYDAIAGVAPYLTVSSTARSGFTYTSVSAIGITEEYMGIAGVKMEAGREIVASDLNWRTYTAVIGTDIAGKLFESYDVIGKTFTMSGHTFTIVGLLAETGSDTD</sequence>
<dbReference type="PANTHER" id="PTHR30572:SF4">
    <property type="entry name" value="ABC TRANSPORTER PERMEASE YTRF"/>
    <property type="match status" value="1"/>
</dbReference>
<dbReference type="EC" id="3.6.3.-" evidence="3"/>
<dbReference type="GO" id="GO:0005524">
    <property type="term" value="F:ATP binding"/>
    <property type="evidence" value="ECO:0007669"/>
    <property type="project" value="UniProtKB-KW"/>
</dbReference>
<comment type="caution">
    <text evidence="3">The sequence shown here is derived from an EMBL/GenBank/DDBJ whole genome shotgun (WGS) entry which is preliminary data.</text>
</comment>
<dbReference type="InterPro" id="IPR025857">
    <property type="entry name" value="MacB_PCD"/>
</dbReference>
<keyword evidence="1" id="KW-0472">Membrane</keyword>
<organism evidence="3">
    <name type="scientific">bioreactor metagenome</name>
    <dbReference type="NCBI Taxonomy" id="1076179"/>
    <lineage>
        <taxon>unclassified sequences</taxon>
        <taxon>metagenomes</taxon>
        <taxon>ecological metagenomes</taxon>
    </lineage>
</organism>
<dbReference type="PANTHER" id="PTHR30572">
    <property type="entry name" value="MEMBRANE COMPONENT OF TRANSPORTER-RELATED"/>
    <property type="match status" value="1"/>
</dbReference>
<dbReference type="AlphaFoldDB" id="A0A645DY73"/>
<evidence type="ECO:0000259" key="2">
    <source>
        <dbReference type="Pfam" id="PF12704"/>
    </source>
</evidence>
<dbReference type="EMBL" id="VSSQ01040113">
    <property type="protein sequence ID" value="MPM93282.1"/>
    <property type="molecule type" value="Genomic_DNA"/>
</dbReference>
<proteinExistence type="predicted"/>
<accession>A0A645DY73</accession>
<feature type="transmembrane region" description="Helical" evidence="1">
    <location>
        <begin position="21"/>
        <end position="43"/>
    </location>
</feature>
<keyword evidence="1" id="KW-1133">Transmembrane helix</keyword>
<dbReference type="GO" id="GO:0016787">
    <property type="term" value="F:hydrolase activity"/>
    <property type="evidence" value="ECO:0007669"/>
    <property type="project" value="UniProtKB-KW"/>
</dbReference>
<dbReference type="InterPro" id="IPR050250">
    <property type="entry name" value="Macrolide_Exporter_MacB"/>
</dbReference>
<dbReference type="Pfam" id="PF12704">
    <property type="entry name" value="MacB_PCD"/>
    <property type="match status" value="1"/>
</dbReference>
<dbReference type="GO" id="GO:0022857">
    <property type="term" value="F:transmembrane transporter activity"/>
    <property type="evidence" value="ECO:0007669"/>
    <property type="project" value="TreeGrafter"/>
</dbReference>